<evidence type="ECO:0000313" key="2">
    <source>
        <dbReference type="Proteomes" id="UP000321532"/>
    </source>
</evidence>
<dbReference type="InterPro" id="IPR015037">
    <property type="entry name" value="DUF1919"/>
</dbReference>
<dbReference type="Proteomes" id="UP000321532">
    <property type="component" value="Unassembled WGS sequence"/>
</dbReference>
<gene>
    <name evidence="1" type="ORF">AAE02nite_36660</name>
</gene>
<evidence type="ECO:0000313" key="1">
    <source>
        <dbReference type="EMBL" id="GEO06002.1"/>
    </source>
</evidence>
<dbReference type="AlphaFoldDB" id="A0A512B224"/>
<dbReference type="SUPFAM" id="SSF142795">
    <property type="entry name" value="CAC2185-like"/>
    <property type="match status" value="1"/>
</dbReference>
<reference evidence="1 2" key="1">
    <citation type="submission" date="2019-07" db="EMBL/GenBank/DDBJ databases">
        <title>Whole genome shotgun sequence of Adhaeribacter aerolatus NBRC 106133.</title>
        <authorList>
            <person name="Hosoyama A."/>
            <person name="Uohara A."/>
            <person name="Ohji S."/>
            <person name="Ichikawa N."/>
        </authorList>
    </citation>
    <scope>NUCLEOTIDE SEQUENCE [LARGE SCALE GENOMIC DNA]</scope>
    <source>
        <strain evidence="1 2">NBRC 106133</strain>
    </source>
</reference>
<dbReference type="EMBL" id="BJYS01000029">
    <property type="protein sequence ID" value="GEO06002.1"/>
    <property type="molecule type" value="Genomic_DNA"/>
</dbReference>
<dbReference type="InterPro" id="IPR037226">
    <property type="entry name" value="CAC2185-like_sf"/>
</dbReference>
<sequence length="165" mass="19712">MPYLSPTAGLYFFFPDYINFLSDLKGNLEAKLRFVTESKYSLGNERYNKAKKSYPIALLNDEHEIHFLHYANQYEAESKWHKRAERVDFDKLVVVGTELDQCTEKDIRDFDRMNFERKFFFTRKDYNLPSTIYIKDFEHNVKIGDPYRSGHILYKSLAINKNVKQ</sequence>
<protein>
    <submittedName>
        <fullName evidence="1">Uncharacterized protein</fullName>
    </submittedName>
</protein>
<accession>A0A512B224</accession>
<keyword evidence="2" id="KW-1185">Reference proteome</keyword>
<proteinExistence type="predicted"/>
<organism evidence="1 2">
    <name type="scientific">Adhaeribacter aerolatus</name>
    <dbReference type="NCBI Taxonomy" id="670289"/>
    <lineage>
        <taxon>Bacteria</taxon>
        <taxon>Pseudomonadati</taxon>
        <taxon>Bacteroidota</taxon>
        <taxon>Cytophagia</taxon>
        <taxon>Cytophagales</taxon>
        <taxon>Hymenobacteraceae</taxon>
        <taxon>Adhaeribacter</taxon>
    </lineage>
</organism>
<comment type="caution">
    <text evidence="1">The sequence shown here is derived from an EMBL/GenBank/DDBJ whole genome shotgun (WGS) entry which is preliminary data.</text>
</comment>
<name>A0A512B224_9BACT</name>
<dbReference type="Pfam" id="PF08942">
    <property type="entry name" value="DUF1919"/>
    <property type="match status" value="1"/>
</dbReference>